<organism evidence="1 2">
    <name type="scientific">Panagrolaimus sp. JU765</name>
    <dbReference type="NCBI Taxonomy" id="591449"/>
    <lineage>
        <taxon>Eukaryota</taxon>
        <taxon>Metazoa</taxon>
        <taxon>Ecdysozoa</taxon>
        <taxon>Nematoda</taxon>
        <taxon>Chromadorea</taxon>
        <taxon>Rhabditida</taxon>
        <taxon>Tylenchina</taxon>
        <taxon>Panagrolaimomorpha</taxon>
        <taxon>Panagrolaimoidea</taxon>
        <taxon>Panagrolaimidae</taxon>
        <taxon>Panagrolaimus</taxon>
    </lineage>
</organism>
<dbReference type="Proteomes" id="UP000887576">
    <property type="component" value="Unplaced"/>
</dbReference>
<evidence type="ECO:0000313" key="1">
    <source>
        <dbReference type="Proteomes" id="UP000887576"/>
    </source>
</evidence>
<dbReference type="WBParaSite" id="JU765_v2.g4638.t1">
    <property type="protein sequence ID" value="JU765_v2.g4638.t1"/>
    <property type="gene ID" value="JU765_v2.g4638"/>
</dbReference>
<reference evidence="2" key="1">
    <citation type="submission" date="2022-11" db="UniProtKB">
        <authorList>
            <consortium name="WormBaseParasite"/>
        </authorList>
    </citation>
    <scope>IDENTIFICATION</scope>
</reference>
<accession>A0AC34R9Z5</accession>
<name>A0AC34R9Z5_9BILA</name>
<protein>
    <submittedName>
        <fullName evidence="2">Uncharacterized protein</fullName>
    </submittedName>
</protein>
<evidence type="ECO:0000313" key="2">
    <source>
        <dbReference type="WBParaSite" id="JU765_v2.g4638.t1"/>
    </source>
</evidence>
<sequence>MVETRANPDDPWINQMNFPIANLNHAIFIKMELKIDDKMIMFLSEVSPEIPKTIKVPKKEPLIHIYLGNKKCSVEIFKDNKWQVLDGMSGRKWFYLSFGFTNNWIPILSGQLKKDDRHCCVFDLMKILGKKLSQIQVDPSWPFKVLEEVDESEGVLVRLQRGDQTHTLSVNYLIASVIKILHEHAENKLGINTDAVRITVCDENDEDIIEALKKISKETGLEIIC</sequence>
<proteinExistence type="predicted"/>